<dbReference type="AlphaFoldDB" id="A0A7G5GZG8"/>
<evidence type="ECO:0000313" key="1">
    <source>
        <dbReference type="EMBL" id="QMW04260.1"/>
    </source>
</evidence>
<proteinExistence type="predicted"/>
<evidence type="ECO:0000313" key="2">
    <source>
        <dbReference type="Proteomes" id="UP000515369"/>
    </source>
</evidence>
<organism evidence="1 2">
    <name type="scientific">Spirosoma foliorum</name>
    <dbReference type="NCBI Taxonomy" id="2710596"/>
    <lineage>
        <taxon>Bacteria</taxon>
        <taxon>Pseudomonadati</taxon>
        <taxon>Bacteroidota</taxon>
        <taxon>Cytophagia</taxon>
        <taxon>Cytophagales</taxon>
        <taxon>Cytophagaceae</taxon>
        <taxon>Spirosoma</taxon>
    </lineage>
</organism>
<protein>
    <submittedName>
        <fullName evidence="1">Uncharacterized protein</fullName>
    </submittedName>
</protein>
<keyword evidence="2" id="KW-1185">Reference proteome</keyword>
<reference evidence="1 2" key="1">
    <citation type="submission" date="2020-07" db="EMBL/GenBank/DDBJ databases">
        <title>Spirosoma foliorum sp. nov., isolated from the leaves on the Nejang mountain Korea, Republic of.</title>
        <authorList>
            <person name="Ho H."/>
            <person name="Lee Y.-J."/>
            <person name="Nurcahyanto D.-A."/>
            <person name="Kim S.-G."/>
        </authorList>
    </citation>
    <scope>NUCLEOTIDE SEQUENCE [LARGE SCALE GENOMIC DNA]</scope>
    <source>
        <strain evidence="1 2">PL0136</strain>
    </source>
</reference>
<dbReference type="Proteomes" id="UP000515369">
    <property type="component" value="Chromosome"/>
</dbReference>
<dbReference type="EMBL" id="CP059732">
    <property type="protein sequence ID" value="QMW04260.1"/>
    <property type="molecule type" value="Genomic_DNA"/>
</dbReference>
<sequence>MIIREEVLSNAMARTSSFVLTILRPLADLLVTYSGQRPGIISTNEDVRAIVERSIHIVKLQKANRALHHIQKECDTGRGFSFLVIEEV</sequence>
<name>A0A7G5GZG8_9BACT</name>
<gene>
    <name evidence="1" type="ORF">H3H32_04725</name>
</gene>
<accession>A0A7G5GZG8</accession>
<dbReference type="RefSeq" id="WP_182461514.1">
    <property type="nucleotide sequence ID" value="NZ_CP059732.1"/>
</dbReference>
<dbReference type="KEGG" id="sfol:H3H32_04725"/>